<comment type="caution">
    <text evidence="1">The sequence shown here is derived from an EMBL/GenBank/DDBJ whole genome shotgun (WGS) entry which is preliminary data.</text>
</comment>
<dbReference type="AlphaFoldDB" id="A0A9X1HCF8"/>
<proteinExistence type="predicted"/>
<sequence length="143" mass="16140">MKQSFDLNMFAKTMTDKGYNGFFLTQAGYPGKVKDSISSFLEACSNGADKPLFPGFVTLNTYLEWNGEDKPKVSCHLWVQYRNGNFEVQKMNIEKTDRYGHSLKKLELTDLTTESVPTVKEALAKISDTPKEQLSARRKGLGM</sequence>
<name>A0A9X1HCF8_9FLAO</name>
<dbReference type="RefSeq" id="WP_223708939.1">
    <property type="nucleotide sequence ID" value="NZ_JAINUY010000006.1"/>
</dbReference>
<protein>
    <submittedName>
        <fullName evidence="1">Uncharacterized protein</fullName>
    </submittedName>
</protein>
<keyword evidence="2" id="KW-1185">Reference proteome</keyword>
<evidence type="ECO:0000313" key="2">
    <source>
        <dbReference type="Proteomes" id="UP001139366"/>
    </source>
</evidence>
<evidence type="ECO:0000313" key="1">
    <source>
        <dbReference type="EMBL" id="MBZ4036738.1"/>
    </source>
</evidence>
<dbReference type="EMBL" id="JAINUY010000006">
    <property type="protein sequence ID" value="MBZ4036738.1"/>
    <property type="molecule type" value="Genomic_DNA"/>
</dbReference>
<organism evidence="1 2">
    <name type="scientific">Flavobacterium potami</name>
    <dbReference type="NCBI Taxonomy" id="2872310"/>
    <lineage>
        <taxon>Bacteria</taxon>
        <taxon>Pseudomonadati</taxon>
        <taxon>Bacteroidota</taxon>
        <taxon>Flavobacteriia</taxon>
        <taxon>Flavobacteriales</taxon>
        <taxon>Flavobacteriaceae</taxon>
        <taxon>Flavobacterium</taxon>
    </lineage>
</organism>
<reference evidence="1 2" key="1">
    <citation type="journal article" date="2023" name="Antonie Van Leeuwenhoek">
        <title>Flavobacterium potami sp. nov., a multi-metal resistance genes harbouring bacterium isolated from shallow river silt.</title>
        <authorList>
            <person name="Li S."/>
            <person name="Mao S."/>
            <person name="Mu W."/>
            <person name="Guo B."/>
            <person name="Li C."/>
            <person name="Zhu Q."/>
            <person name="Hou X."/>
            <person name="Zhao Y."/>
            <person name="Wei S."/>
            <person name="Liu H."/>
            <person name="Liu A."/>
        </authorList>
    </citation>
    <scope>NUCLEOTIDE SEQUENCE [LARGE SCALE GENOMIC DNA]</scope>
    <source>
        <strain evidence="1 2">17A</strain>
    </source>
</reference>
<accession>A0A9X1HCF8</accession>
<gene>
    <name evidence="1" type="ORF">K6T82_18350</name>
</gene>
<dbReference type="Proteomes" id="UP001139366">
    <property type="component" value="Unassembled WGS sequence"/>
</dbReference>